<evidence type="ECO:0000313" key="1">
    <source>
        <dbReference type="EMBL" id="CBW75235.1"/>
    </source>
</evidence>
<evidence type="ECO:0000313" key="2">
    <source>
        <dbReference type="Proteomes" id="UP000007437"/>
    </source>
</evidence>
<dbReference type="KEGG" id="brh:RBRH_03382"/>
<name>E5ARK3_MYCRK</name>
<reference evidence="1 2" key="1">
    <citation type="journal article" date="2011" name="J. Bacteriol.">
        <title>Complete genome sequence of Burkholderia rhizoxinica, an endosymbiont of Rhizopus microsporus.</title>
        <authorList>
            <person name="Lackner G."/>
            <person name="Moebius N."/>
            <person name="Partida-Martinez L."/>
            <person name="Hertweck C."/>
        </authorList>
    </citation>
    <scope>NUCLEOTIDE SEQUENCE [LARGE SCALE GENOMIC DNA]</scope>
    <source>
        <strain evidence="2">DSM 19002 / CIP 109453 / HKI 454</strain>
    </source>
</reference>
<proteinExistence type="predicted"/>
<dbReference type="EMBL" id="FR687359">
    <property type="protein sequence ID" value="CBW75235.1"/>
    <property type="molecule type" value="Genomic_DNA"/>
</dbReference>
<protein>
    <submittedName>
        <fullName evidence="1">Uncharacterized protein</fullName>
    </submittedName>
</protein>
<gene>
    <name evidence="1" type="ordered locus">RBRH_03382</name>
</gene>
<dbReference type="STRING" id="882378.RBRH_03382"/>
<organism evidence="1 2">
    <name type="scientific">Mycetohabitans rhizoxinica (strain DSM 19002 / CIP 109453 / HKI 454)</name>
    <name type="common">Paraburkholderia rhizoxinica</name>
    <dbReference type="NCBI Taxonomy" id="882378"/>
    <lineage>
        <taxon>Bacteria</taxon>
        <taxon>Pseudomonadati</taxon>
        <taxon>Pseudomonadota</taxon>
        <taxon>Betaproteobacteria</taxon>
        <taxon>Burkholderiales</taxon>
        <taxon>Burkholderiaceae</taxon>
        <taxon>Mycetohabitans</taxon>
    </lineage>
</organism>
<sequence>MQESRINMPASCNSHNTILASEPYCTNVCGLFRTD</sequence>
<dbReference type="AlphaFoldDB" id="E5ARK3"/>
<dbReference type="Proteomes" id="UP000007437">
    <property type="component" value="Chromosome"/>
</dbReference>
<dbReference type="HOGENOM" id="CLU_3363865_0_0_4"/>
<accession>E5ARK3</accession>